<reference evidence="5" key="1">
    <citation type="submission" date="2018-02" db="EMBL/GenBank/DDBJ databases">
        <authorList>
            <person name="Cohen D.B."/>
            <person name="Kent A.D."/>
        </authorList>
    </citation>
    <scope>NUCLEOTIDE SEQUENCE</scope>
</reference>
<dbReference type="Gene3D" id="1.25.40.10">
    <property type="entry name" value="Tetratricopeptide repeat domain"/>
    <property type="match status" value="4"/>
</dbReference>
<feature type="repeat" description="PPR" evidence="2">
    <location>
        <begin position="737"/>
        <end position="771"/>
    </location>
</feature>
<gene>
    <name evidence="5" type="ORF">FSB_LOCUS28968</name>
</gene>
<evidence type="ECO:0000256" key="2">
    <source>
        <dbReference type="PROSITE-ProRule" id="PRU00708"/>
    </source>
</evidence>
<feature type="region of interest" description="Disordered" evidence="4">
    <location>
        <begin position="1"/>
        <end position="43"/>
    </location>
</feature>
<name>A0A2N9GER8_FAGSY</name>
<feature type="coiled-coil region" evidence="3">
    <location>
        <begin position="299"/>
        <end position="368"/>
    </location>
</feature>
<feature type="repeat" description="PPR" evidence="2">
    <location>
        <begin position="807"/>
        <end position="841"/>
    </location>
</feature>
<evidence type="ECO:0000256" key="3">
    <source>
        <dbReference type="SAM" id="Coils"/>
    </source>
</evidence>
<dbReference type="InterPro" id="IPR002885">
    <property type="entry name" value="PPR_rpt"/>
</dbReference>
<dbReference type="NCBIfam" id="TIGR00756">
    <property type="entry name" value="PPR"/>
    <property type="match status" value="5"/>
</dbReference>
<dbReference type="PROSITE" id="PS51375">
    <property type="entry name" value="PPR"/>
    <property type="match status" value="7"/>
</dbReference>
<dbReference type="Pfam" id="PF13041">
    <property type="entry name" value="PPR_2"/>
    <property type="match status" value="2"/>
</dbReference>
<protein>
    <recommendedName>
        <fullName evidence="6">Pentacotripeptide-repeat region of PRORP domain-containing protein</fullName>
    </recommendedName>
</protein>
<proteinExistence type="predicted"/>
<feature type="compositionally biased region" description="Basic residues" evidence="4">
    <location>
        <begin position="26"/>
        <end position="38"/>
    </location>
</feature>
<evidence type="ECO:0000256" key="1">
    <source>
        <dbReference type="ARBA" id="ARBA00022737"/>
    </source>
</evidence>
<feature type="repeat" description="PPR" evidence="2">
    <location>
        <begin position="947"/>
        <end position="981"/>
    </location>
</feature>
<dbReference type="AlphaFoldDB" id="A0A2N9GER8"/>
<keyword evidence="3" id="KW-0175">Coiled coil</keyword>
<evidence type="ECO:0000256" key="4">
    <source>
        <dbReference type="SAM" id="MobiDB-lite"/>
    </source>
</evidence>
<feature type="repeat" description="PPR" evidence="2">
    <location>
        <begin position="877"/>
        <end position="911"/>
    </location>
</feature>
<evidence type="ECO:0008006" key="6">
    <source>
        <dbReference type="Google" id="ProtNLM"/>
    </source>
</evidence>
<dbReference type="PANTHER" id="PTHR35468">
    <property type="entry name" value="MYOSIN-LIKE PROTEIN"/>
    <property type="match status" value="1"/>
</dbReference>
<evidence type="ECO:0000313" key="5">
    <source>
        <dbReference type="EMBL" id="SPD01086.1"/>
    </source>
</evidence>
<accession>A0A2N9GER8</accession>
<keyword evidence="1" id="KW-0677">Repeat</keyword>
<dbReference type="Pfam" id="PF01535">
    <property type="entry name" value="PPR"/>
    <property type="match status" value="3"/>
</dbReference>
<dbReference type="InterPro" id="IPR011990">
    <property type="entry name" value="TPR-like_helical_dom_sf"/>
</dbReference>
<feature type="repeat" description="PPR" evidence="2">
    <location>
        <begin position="772"/>
        <end position="806"/>
    </location>
</feature>
<sequence length="1094" mass="125231">MSTTTTTTTAMRRAKWQYPPTPRILHLPRRPRRRHHHQQPNSKTNVVANAKPNCVETSRRDFKGKLETLFDQERAFSRTGIPIVLLDYNGGGESERRRVRVEEGSSENGMVEEEKWRFQAEMLRAECNLLRMERDIAVKKLERSRVKMERTLRSAVHTLLSGRKKICEGEDVSLVLEEEIHDLAEKLKKLQRSSGVKDFEVRKCSNFDKQTSLLQRRLEKFGATSDEICVKEIREMAEASLSIKTSCRVDDSFVSSGKFNDTMSHEDNMCSGRCKAIVRRIVEQVRVETEQWSQMQDMLGQVRVEMEELQASRDFWEDRALNSDHQIQSLRSSVQEWKQKASSSESKANELQAQMTVLRGELEWTRKEQNSVVTRTKGSPGISQDAQNEMEKRVLVCRLKENHLTDDNASKEVLREGRRKVHASSGGFLAPKRSPFRDIGNSSLLMRQNSKAIFPLHSPLPSSLPPKLKMSRLHSRLTVALSLMPSHRPHHSLSLYFILFKPNLTTYLKTVSRRFFSNQSWLSVRGNPLIKWPPLPHHAHCAPPHPIPTANPNQNPDPDFSQNDFSTISNLLTDPNISPGPALEAALDGAGVEPGPALLHALFNRFDSSPKLLHTLFVWAEKQPGFQSPATLFNSMINILAKSKKFDSAWSLVLDRVALVSGDTFAIIIRRYTRAGMTQPAIRTFEYACNLDPIRESDSEMSLFEILLDSLCKEGHVKVASEYLDQKRKLDPCWVPSVRVYNILLNGWFRSRKLKQAEKLWEEMKMDDVKPSVVTYGTLVEGYCRMRRAERAIELVHEMRREGIEPNAIVYNPIIDALGEAQRFKEAMRMLERFLDLESGPTISTYNSLVKGFCKAGDLAEASKILKMMIGRGFVPTPTTYNYFFRYFSKHAKIEEGMNLYTKMIETGYAPDRLTYHLLMKMLCEEERLDLAVQVSQEMRARGCDMDLATSTMLVHLLCKMHRFEEAFVEFEDMIRRGIIPQYLTFQRMNDALKKEGMIKMAQKLRDMMSSVPHSMKLPNTYGTDGDASRARRTSIMRKAEAMSDMLKTCKNPRELVKCLLLDYGHAGESEQRRVRVEESSSECGGGVVEKKEG</sequence>
<feature type="region of interest" description="Disordered" evidence="4">
    <location>
        <begin position="1075"/>
        <end position="1094"/>
    </location>
</feature>
<dbReference type="SUPFAM" id="SSF48452">
    <property type="entry name" value="TPR-like"/>
    <property type="match status" value="1"/>
</dbReference>
<dbReference type="EMBL" id="OIVN01002157">
    <property type="protein sequence ID" value="SPD01086.1"/>
    <property type="molecule type" value="Genomic_DNA"/>
</dbReference>
<feature type="repeat" description="PPR" evidence="2">
    <location>
        <begin position="842"/>
        <end position="876"/>
    </location>
</feature>
<dbReference type="PANTHER" id="PTHR35468:SF1">
    <property type="entry name" value="MYOSIN-LIKE PROTEIN"/>
    <property type="match status" value="1"/>
</dbReference>
<feature type="repeat" description="PPR" evidence="2">
    <location>
        <begin position="912"/>
        <end position="946"/>
    </location>
</feature>
<organism evidence="5">
    <name type="scientific">Fagus sylvatica</name>
    <name type="common">Beechnut</name>
    <dbReference type="NCBI Taxonomy" id="28930"/>
    <lineage>
        <taxon>Eukaryota</taxon>
        <taxon>Viridiplantae</taxon>
        <taxon>Streptophyta</taxon>
        <taxon>Embryophyta</taxon>
        <taxon>Tracheophyta</taxon>
        <taxon>Spermatophyta</taxon>
        <taxon>Magnoliopsida</taxon>
        <taxon>eudicotyledons</taxon>
        <taxon>Gunneridae</taxon>
        <taxon>Pentapetalae</taxon>
        <taxon>rosids</taxon>
        <taxon>fabids</taxon>
        <taxon>Fagales</taxon>
        <taxon>Fagaceae</taxon>
        <taxon>Fagus</taxon>
    </lineage>
</organism>